<dbReference type="EMBL" id="JAAGOH010000011">
    <property type="protein sequence ID" value="NDY91690.1"/>
    <property type="molecule type" value="Genomic_DNA"/>
</dbReference>
<protein>
    <submittedName>
        <fullName evidence="1">DUF2783 domain-containing protein</fullName>
    </submittedName>
</protein>
<gene>
    <name evidence="1" type="ORF">G3A44_10880</name>
</gene>
<name>A0A7C9PI41_9BURK</name>
<dbReference type="Proteomes" id="UP000484255">
    <property type="component" value="Unassembled WGS sequence"/>
</dbReference>
<organism evidence="1 2">
    <name type="scientific">Ideonella livida</name>
    <dbReference type="NCBI Taxonomy" id="2707176"/>
    <lineage>
        <taxon>Bacteria</taxon>
        <taxon>Pseudomonadati</taxon>
        <taxon>Pseudomonadota</taxon>
        <taxon>Betaproteobacteria</taxon>
        <taxon>Burkholderiales</taxon>
        <taxon>Sphaerotilaceae</taxon>
        <taxon>Ideonella</taxon>
    </lineage>
</organism>
<dbReference type="RefSeq" id="WP_163457546.1">
    <property type="nucleotide sequence ID" value="NZ_JAAGOH010000011.1"/>
</dbReference>
<dbReference type="Pfam" id="PF10932">
    <property type="entry name" value="DUF2783"/>
    <property type="match status" value="1"/>
</dbReference>
<proteinExistence type="predicted"/>
<dbReference type="AlphaFoldDB" id="A0A7C9PI41"/>
<sequence length="83" mass="9079">MTATSEAPLQHLNTQPHFGIPGQRFLRAYTPGDDFYEALIQTHQGLSDEQSQLVNARLVLLLANHVGDLRVLREALSAAAQGV</sequence>
<evidence type="ECO:0000313" key="1">
    <source>
        <dbReference type="EMBL" id="NDY91690.1"/>
    </source>
</evidence>
<comment type="caution">
    <text evidence="1">The sequence shown here is derived from an EMBL/GenBank/DDBJ whole genome shotgun (WGS) entry which is preliminary data.</text>
</comment>
<dbReference type="InterPro" id="IPR021233">
    <property type="entry name" value="DUF2783"/>
</dbReference>
<accession>A0A7C9PI41</accession>
<keyword evidence="2" id="KW-1185">Reference proteome</keyword>
<reference evidence="1 2" key="1">
    <citation type="submission" date="2020-02" db="EMBL/GenBank/DDBJ databases">
        <title>Ideonella bacterium strain TBM-1.</title>
        <authorList>
            <person name="Chen W.-M."/>
        </authorList>
    </citation>
    <scope>NUCLEOTIDE SEQUENCE [LARGE SCALE GENOMIC DNA]</scope>
    <source>
        <strain evidence="1 2">TBM-1</strain>
    </source>
</reference>
<evidence type="ECO:0000313" key="2">
    <source>
        <dbReference type="Proteomes" id="UP000484255"/>
    </source>
</evidence>